<dbReference type="Pfam" id="PF04152">
    <property type="entry name" value="Mre11_DNA_bind"/>
    <property type="match status" value="1"/>
</dbReference>
<dbReference type="GO" id="GO:0030870">
    <property type="term" value="C:Mre11 complex"/>
    <property type="evidence" value="ECO:0007669"/>
    <property type="project" value="UniProtKB-UniRule"/>
</dbReference>
<comment type="function">
    <text evidence="16">Core component of the MRN complex, which plays a central role in double-strand break (DSB) repair, DNA recombination, maintenance of telomere integrity and meiosis. The MRN complex is involved in the repair of DNA double-strand breaks (DSBs) via homologous recombination (HR), an error-free mechanism which primarily occurs during S and G2 phases. The complex (1) mediates the end resection of damaged DNA, which generates proper single-stranded DNA, a key initial steps in HR, and is (2) required for the recruitment of other repair factors and efficient activation of ATM and ATR upon DNA damage. Within the MRN complex, MRE11 possesses both single-strand endonuclease activity and double-strand-specific 3'-5' exonuclease activity. MRE11 first endonucleolytically cleaves the 5' strand at DNA DSB ends to prevent non-homologous end joining (NHEJ) and licence HR. It then generates a single-stranded DNA gap via 3' to 5' exonucleolytic degradation, which is required for single-strand invasion and recombination.</text>
</comment>
<feature type="region of interest" description="Disordered" evidence="19">
    <location>
        <begin position="591"/>
        <end position="807"/>
    </location>
</feature>
<dbReference type="SMART" id="SM01347">
    <property type="entry name" value="Mre11_DNA_bind"/>
    <property type="match status" value="1"/>
</dbReference>
<gene>
    <name evidence="21" type="primary">PARPA_08103.1 scaffold 31862</name>
</gene>
<feature type="active site" description="Proton donor" evidence="17">
    <location>
        <position position="221"/>
    </location>
</feature>
<evidence type="ECO:0000313" key="22">
    <source>
        <dbReference type="Proteomes" id="UP000054107"/>
    </source>
</evidence>
<dbReference type="PANTHER" id="PTHR10139">
    <property type="entry name" value="DOUBLE-STRAND BREAK REPAIR PROTEIN MRE11"/>
    <property type="match status" value="1"/>
</dbReference>
<dbReference type="GO" id="GO:0000723">
    <property type="term" value="P:telomere maintenance"/>
    <property type="evidence" value="ECO:0007669"/>
    <property type="project" value="TreeGrafter"/>
</dbReference>
<keyword evidence="13 16" id="KW-0464">Manganese</keyword>
<keyword evidence="10 16" id="KW-0378">Hydrolase</keyword>
<dbReference type="GO" id="GO:0035861">
    <property type="term" value="C:site of double-strand break"/>
    <property type="evidence" value="ECO:0007669"/>
    <property type="project" value="TreeGrafter"/>
</dbReference>
<dbReference type="CDD" id="cd00840">
    <property type="entry name" value="MPP_Mre11_N"/>
    <property type="match status" value="1"/>
</dbReference>
<dbReference type="OrthoDB" id="30417at2759"/>
<dbReference type="NCBIfam" id="TIGR00583">
    <property type="entry name" value="mre11"/>
    <property type="match status" value="1"/>
</dbReference>
<dbReference type="GO" id="GO:0031573">
    <property type="term" value="P:mitotic intra-S DNA damage checkpoint signaling"/>
    <property type="evidence" value="ECO:0007669"/>
    <property type="project" value="TreeGrafter"/>
</dbReference>
<dbReference type="GO" id="GO:0097552">
    <property type="term" value="P:mitochondrial double-strand break repair via homologous recombination"/>
    <property type="evidence" value="ECO:0007669"/>
    <property type="project" value="TreeGrafter"/>
</dbReference>
<evidence type="ECO:0000256" key="3">
    <source>
        <dbReference type="ARBA" id="ARBA00004286"/>
    </source>
</evidence>
<dbReference type="STRING" id="35722.A0A0B7NGB5"/>
<evidence type="ECO:0000256" key="1">
    <source>
        <dbReference type="ARBA" id="ARBA00001936"/>
    </source>
</evidence>
<name>A0A0B7NGB5_9FUNG</name>
<dbReference type="GO" id="GO:0000014">
    <property type="term" value="F:single-stranded DNA endodeoxyribonuclease activity"/>
    <property type="evidence" value="ECO:0007669"/>
    <property type="project" value="TreeGrafter"/>
</dbReference>
<keyword evidence="14 16" id="KW-0539">Nucleus</keyword>
<dbReference type="Gene3D" id="3.30.110.110">
    <property type="entry name" value="Mre11, capping domain"/>
    <property type="match status" value="1"/>
</dbReference>
<dbReference type="EMBL" id="LN730770">
    <property type="protein sequence ID" value="CEP13956.1"/>
    <property type="molecule type" value="Genomic_DNA"/>
</dbReference>
<evidence type="ECO:0000313" key="21">
    <source>
        <dbReference type="EMBL" id="CEP13956.1"/>
    </source>
</evidence>
<dbReference type="InterPro" id="IPR003701">
    <property type="entry name" value="Mre11"/>
</dbReference>
<evidence type="ECO:0000256" key="12">
    <source>
        <dbReference type="ARBA" id="ARBA00023204"/>
    </source>
</evidence>
<feature type="compositionally biased region" description="Pro residues" evidence="19">
    <location>
        <begin position="774"/>
        <end position="785"/>
    </location>
</feature>
<feature type="compositionally biased region" description="Low complexity" evidence="19">
    <location>
        <begin position="740"/>
        <end position="773"/>
    </location>
</feature>
<dbReference type="PIRSF" id="PIRSF000882">
    <property type="entry name" value="DSB_repair_MRE11"/>
    <property type="match status" value="1"/>
</dbReference>
<feature type="compositionally biased region" description="Low complexity" evidence="19">
    <location>
        <begin position="633"/>
        <end position="658"/>
    </location>
</feature>
<dbReference type="GO" id="GO:0030145">
    <property type="term" value="F:manganese ion binding"/>
    <property type="evidence" value="ECO:0007669"/>
    <property type="project" value="UniProtKB-UniRule"/>
</dbReference>
<evidence type="ECO:0000256" key="8">
    <source>
        <dbReference type="ARBA" id="ARBA00022759"/>
    </source>
</evidence>
<keyword evidence="9 16" id="KW-0227">DNA damage</keyword>
<evidence type="ECO:0000256" key="16">
    <source>
        <dbReference type="PIRNR" id="PIRNR000882"/>
    </source>
</evidence>
<evidence type="ECO:0000256" key="2">
    <source>
        <dbReference type="ARBA" id="ARBA00004123"/>
    </source>
</evidence>
<sequence length="807" mass="89665">MATDVLDVGDYNNVDPRQLSRISLYSTSNLQSHGIFNSIKGGSSVRESESVYNEKHDKFARRVAPICGQALFSSIKLFFLSMSQQSHTSTASAEAANTAYNDEDAFKILIATDNHIGYLERDPIRGQDSFQTFEEILQIAEIEQVDFVLLGGDLFHHNRPTRSCLYQTMKMLRRHCFGERTSKVWISSDQSVNFADEFCKANYLDENFNVKMPVFSIHGNHDDPSGVGNLCALNLLQVSGLVNYFGASQSIEDVEIHPILMKKGSSTLALYGLGNIRDERLHRQWRSGHVNFVRGSQDCFNLFVFHQNRARHGPTSHIPEEFIDGFIDLVFWGHEHECRIGPEEYDRFHITQPGSSVATSLSEGESQPKHIGLLRIQGTEYSMQSIRLKTTRPLQFETVVLAQVEGLNRTDTKAIQTHLEGVVESLIERARVQWEDQQQQSPYQLPLEEPDKEMPMPLVRIRVDYAGGYETFNPQQFGQKFIDRVANPKDILKFQRTQTRPSVAKPSEILSDLSTAIPERLDALRVEDLVNELLSRDLHILPETGLEEAVMSLVEKSDKEAIRTFVAKSVAQTRATITVIPEDLSLDYVKRKSAESKQSQDQPRRQYGNAVRPTQPVQGSTASVNDSDDDLVDSITPSSRLSPSSQSQRASNPSTSSQTAPASRGRGRGTRGVRGARGGGTRGGARGARGSSTTASRQRKRQIEPDSEEEQISEVDDDGFDDISASTSAPSTQRTRAPRRAASNTAANTSSYAISSDSESEQDIQSTNKRPAPASSPSPPPPPSSSQPEQHNKRRRVLPGSSSSANR</sequence>
<evidence type="ECO:0000256" key="4">
    <source>
        <dbReference type="ARBA" id="ARBA00009028"/>
    </source>
</evidence>
<evidence type="ECO:0000256" key="9">
    <source>
        <dbReference type="ARBA" id="ARBA00022763"/>
    </source>
</evidence>
<reference evidence="21 22" key="1">
    <citation type="submission" date="2014-09" db="EMBL/GenBank/DDBJ databases">
        <authorList>
            <person name="Ellenberger Sabrina"/>
        </authorList>
    </citation>
    <scope>NUCLEOTIDE SEQUENCE [LARGE SCALE GENOMIC DNA]</scope>
    <source>
        <strain evidence="21 22">CBS 412.66</strain>
    </source>
</reference>
<comment type="cofactor">
    <cofactor evidence="1 16">
        <name>Mn(2+)</name>
        <dbReference type="ChEBI" id="CHEBI:29035"/>
    </cofactor>
</comment>
<dbReference type="GO" id="GO:0006303">
    <property type="term" value="P:double-strand break repair via nonhomologous end joining"/>
    <property type="evidence" value="ECO:0007669"/>
    <property type="project" value="TreeGrafter"/>
</dbReference>
<dbReference type="GO" id="GO:0042138">
    <property type="term" value="P:meiotic DNA double-strand break formation"/>
    <property type="evidence" value="ECO:0007669"/>
    <property type="project" value="TreeGrafter"/>
</dbReference>
<evidence type="ECO:0000256" key="11">
    <source>
        <dbReference type="ARBA" id="ARBA00022839"/>
    </source>
</evidence>
<keyword evidence="11 16" id="KW-0269">Exonuclease</keyword>
<keyword evidence="7" id="KW-0479">Metal-binding</keyword>
<dbReference type="GO" id="GO:0007095">
    <property type="term" value="P:mitotic G2 DNA damage checkpoint signaling"/>
    <property type="evidence" value="ECO:0007669"/>
    <property type="project" value="TreeGrafter"/>
</dbReference>
<keyword evidence="8 16" id="KW-0255">Endonuclease</keyword>
<dbReference type="SUPFAM" id="SSF56300">
    <property type="entry name" value="Metallo-dependent phosphatases"/>
    <property type="match status" value="1"/>
</dbReference>
<dbReference type="InterPro" id="IPR029052">
    <property type="entry name" value="Metallo-depent_PP-like"/>
</dbReference>
<evidence type="ECO:0000256" key="7">
    <source>
        <dbReference type="ARBA" id="ARBA00022723"/>
    </source>
</evidence>
<evidence type="ECO:0000256" key="10">
    <source>
        <dbReference type="ARBA" id="ARBA00022801"/>
    </source>
</evidence>
<dbReference type="InterPro" id="IPR007281">
    <property type="entry name" value="Mre11_DNA-bd"/>
</dbReference>
<evidence type="ECO:0000256" key="13">
    <source>
        <dbReference type="ARBA" id="ARBA00023211"/>
    </source>
</evidence>
<protein>
    <recommendedName>
        <fullName evidence="16">Double-strand break repair protein</fullName>
    </recommendedName>
</protein>
<evidence type="ECO:0000256" key="14">
    <source>
        <dbReference type="ARBA" id="ARBA00023242"/>
    </source>
</evidence>
<evidence type="ECO:0000256" key="18">
    <source>
        <dbReference type="RuleBase" id="RU003447"/>
    </source>
</evidence>
<dbReference type="FunFam" id="3.60.21.10:FF:000011">
    <property type="entry name" value="Double-strand break repair protein"/>
    <property type="match status" value="1"/>
</dbReference>
<dbReference type="Proteomes" id="UP000054107">
    <property type="component" value="Unassembled WGS sequence"/>
</dbReference>
<evidence type="ECO:0000259" key="20">
    <source>
        <dbReference type="SMART" id="SM01347"/>
    </source>
</evidence>
<dbReference type="GO" id="GO:0000724">
    <property type="term" value="P:double-strand break repair via homologous recombination"/>
    <property type="evidence" value="ECO:0007669"/>
    <property type="project" value="TreeGrafter"/>
</dbReference>
<keyword evidence="6 16" id="KW-0540">Nuclease</keyword>
<dbReference type="AlphaFoldDB" id="A0A0B7NGB5"/>
<evidence type="ECO:0000256" key="19">
    <source>
        <dbReference type="SAM" id="MobiDB-lite"/>
    </source>
</evidence>
<keyword evidence="5" id="KW-0158">Chromosome</keyword>
<evidence type="ECO:0000256" key="5">
    <source>
        <dbReference type="ARBA" id="ARBA00022454"/>
    </source>
</evidence>
<dbReference type="InterPro" id="IPR041796">
    <property type="entry name" value="Mre11_N"/>
</dbReference>
<proteinExistence type="inferred from homology"/>
<comment type="subcellular location">
    <subcellularLocation>
        <location evidence="3">Chromosome</location>
    </subcellularLocation>
    <subcellularLocation>
        <location evidence="2 16">Nucleus</location>
    </subcellularLocation>
</comment>
<keyword evidence="22" id="KW-1185">Reference proteome</keyword>
<keyword evidence="15 16" id="KW-0469">Meiosis</keyword>
<evidence type="ECO:0000256" key="17">
    <source>
        <dbReference type="PIRSR" id="PIRSR000882-1"/>
    </source>
</evidence>
<evidence type="ECO:0000256" key="6">
    <source>
        <dbReference type="ARBA" id="ARBA00022722"/>
    </source>
</evidence>
<evidence type="ECO:0000256" key="15">
    <source>
        <dbReference type="ARBA" id="ARBA00023254"/>
    </source>
</evidence>
<feature type="compositionally biased region" description="Gly residues" evidence="19">
    <location>
        <begin position="672"/>
        <end position="687"/>
    </location>
</feature>
<keyword evidence="12 16" id="KW-0234">DNA repair</keyword>
<accession>A0A0B7NGB5</accession>
<comment type="similarity">
    <text evidence="4 16 18">Belongs to the MRE11/RAD32 family.</text>
</comment>
<feature type="compositionally biased region" description="Acidic residues" evidence="19">
    <location>
        <begin position="705"/>
        <end position="721"/>
    </location>
</feature>
<dbReference type="PANTHER" id="PTHR10139:SF1">
    <property type="entry name" value="DOUBLE-STRAND BREAK REPAIR PROTEIN MRE11"/>
    <property type="match status" value="1"/>
</dbReference>
<dbReference type="Pfam" id="PF00149">
    <property type="entry name" value="Metallophos"/>
    <property type="match status" value="1"/>
</dbReference>
<feature type="domain" description="Mre11 DNA-binding" evidence="20">
    <location>
        <begin position="381"/>
        <end position="553"/>
    </location>
</feature>
<dbReference type="GO" id="GO:0008296">
    <property type="term" value="F:3'-5'-DNA exonuclease activity"/>
    <property type="evidence" value="ECO:0007669"/>
    <property type="project" value="InterPro"/>
</dbReference>
<feature type="compositionally biased region" description="Polar residues" evidence="19">
    <location>
        <begin position="724"/>
        <end position="733"/>
    </location>
</feature>
<organism evidence="21 22">
    <name type="scientific">Parasitella parasitica</name>
    <dbReference type="NCBI Taxonomy" id="35722"/>
    <lineage>
        <taxon>Eukaryota</taxon>
        <taxon>Fungi</taxon>
        <taxon>Fungi incertae sedis</taxon>
        <taxon>Mucoromycota</taxon>
        <taxon>Mucoromycotina</taxon>
        <taxon>Mucoromycetes</taxon>
        <taxon>Mucorales</taxon>
        <taxon>Mucorineae</taxon>
        <taxon>Mucoraceae</taxon>
        <taxon>Parasitella</taxon>
    </lineage>
</organism>
<dbReference type="InterPro" id="IPR004843">
    <property type="entry name" value="Calcineurin-like_PHP"/>
</dbReference>
<dbReference type="InterPro" id="IPR038487">
    <property type="entry name" value="Mre11_capping_dom"/>
</dbReference>
<dbReference type="Gene3D" id="3.60.21.10">
    <property type="match status" value="1"/>
</dbReference>